<feature type="domain" description="Lipoyl-binding" evidence="10">
    <location>
        <begin position="80"/>
        <end position="156"/>
    </location>
</feature>
<dbReference type="UniPathway" id="UPA00094"/>
<reference evidence="11 12" key="1">
    <citation type="journal article" date="2015" name="Microbiome">
        <title>Genomic resolution of linkages in carbon, nitrogen, and sulfur cycling among widespread estuary sediment bacteria.</title>
        <authorList>
            <person name="Baker B.J."/>
            <person name="Lazar C.S."/>
            <person name="Teske A.P."/>
            <person name="Dick G.J."/>
        </authorList>
    </citation>
    <scope>NUCLEOTIDE SEQUENCE [LARGE SCALE GENOMIC DNA]</scope>
    <source>
        <strain evidence="11">DG_54_3</strain>
    </source>
</reference>
<evidence type="ECO:0000256" key="9">
    <source>
        <dbReference type="SAM" id="MobiDB-lite"/>
    </source>
</evidence>
<keyword evidence="4 8" id="KW-0276">Fatty acid metabolism</keyword>
<keyword evidence="5 8" id="KW-0443">Lipid metabolism</keyword>
<dbReference type="AlphaFoldDB" id="A0A0S7XQH7"/>
<evidence type="ECO:0000256" key="7">
    <source>
        <dbReference type="ARBA" id="ARBA00023267"/>
    </source>
</evidence>
<evidence type="ECO:0000256" key="3">
    <source>
        <dbReference type="ARBA" id="ARBA00022516"/>
    </source>
</evidence>
<name>A0A0S7XQH7_UNCSA</name>
<keyword evidence="3 8" id="KW-0444">Lipid biosynthesis</keyword>
<comment type="pathway">
    <text evidence="1 8">Lipid metabolism; fatty acid biosynthesis.</text>
</comment>
<dbReference type="PROSITE" id="PS00188">
    <property type="entry name" value="BIOTIN"/>
    <property type="match status" value="1"/>
</dbReference>
<dbReference type="InterPro" id="IPR050709">
    <property type="entry name" value="Biotin_Carboxyl_Carrier/Decarb"/>
</dbReference>
<dbReference type="InterPro" id="IPR011053">
    <property type="entry name" value="Single_hybrid_motif"/>
</dbReference>
<comment type="function">
    <text evidence="8">This protein is a component of the acetyl coenzyme A carboxylase complex; first, biotin carboxylase catalyzes the carboxylation of the carrier protein and then the transcarboxylase transfers the carboxyl group to form malonyl-CoA.</text>
</comment>
<dbReference type="Proteomes" id="UP000051861">
    <property type="component" value="Unassembled WGS sequence"/>
</dbReference>
<dbReference type="PRINTS" id="PR01071">
    <property type="entry name" value="ACOABIOTINCC"/>
</dbReference>
<evidence type="ECO:0000313" key="12">
    <source>
        <dbReference type="Proteomes" id="UP000051861"/>
    </source>
</evidence>
<dbReference type="PANTHER" id="PTHR45266">
    <property type="entry name" value="OXALOACETATE DECARBOXYLASE ALPHA CHAIN"/>
    <property type="match status" value="1"/>
</dbReference>
<dbReference type="SUPFAM" id="SSF51230">
    <property type="entry name" value="Single hybrid motif"/>
    <property type="match status" value="1"/>
</dbReference>
<dbReference type="Gene3D" id="2.40.50.100">
    <property type="match status" value="1"/>
</dbReference>
<feature type="compositionally biased region" description="Polar residues" evidence="9">
    <location>
        <begin position="39"/>
        <end position="52"/>
    </location>
</feature>
<evidence type="ECO:0000256" key="8">
    <source>
        <dbReference type="RuleBase" id="RU364072"/>
    </source>
</evidence>
<keyword evidence="6 8" id="KW-0275">Fatty acid biosynthesis</keyword>
<evidence type="ECO:0000256" key="2">
    <source>
        <dbReference type="ARBA" id="ARBA00017562"/>
    </source>
</evidence>
<accession>A0A0S7XQH7</accession>
<dbReference type="CDD" id="cd06850">
    <property type="entry name" value="biotinyl_domain"/>
    <property type="match status" value="1"/>
</dbReference>
<gene>
    <name evidence="11" type="ORF">AMJ44_12660</name>
</gene>
<organism evidence="11 12">
    <name type="scientific">candidate division WOR-1 bacterium DG_54_3</name>
    <dbReference type="NCBI Taxonomy" id="1703775"/>
    <lineage>
        <taxon>Bacteria</taxon>
        <taxon>Bacillati</taxon>
        <taxon>Saganbacteria</taxon>
    </lineage>
</organism>
<dbReference type="NCBIfam" id="TIGR00531">
    <property type="entry name" value="BCCP"/>
    <property type="match status" value="1"/>
</dbReference>
<evidence type="ECO:0000259" key="10">
    <source>
        <dbReference type="PROSITE" id="PS50968"/>
    </source>
</evidence>
<dbReference type="Pfam" id="PF00364">
    <property type="entry name" value="Biotin_lipoyl"/>
    <property type="match status" value="1"/>
</dbReference>
<evidence type="ECO:0000256" key="4">
    <source>
        <dbReference type="ARBA" id="ARBA00022832"/>
    </source>
</evidence>
<sequence>MRVSKIRKLIKLVEESNIGELEVGGWGQKVRITKKPKQENNPSPDQSVTSITVEPKSEPTPKTQTVPPEPPKVVEDTDHLVPIKSPMVGTFYRAPTPDAKPYVELNQQIAAGQVVCIIEAMKLMNEIESEVAGRVAKILVENAKPVEFGQTLFLIEPA</sequence>
<dbReference type="GO" id="GO:0003989">
    <property type="term" value="F:acetyl-CoA carboxylase activity"/>
    <property type="evidence" value="ECO:0007669"/>
    <property type="project" value="InterPro"/>
</dbReference>
<dbReference type="PANTHER" id="PTHR45266:SF3">
    <property type="entry name" value="OXALOACETATE DECARBOXYLASE ALPHA CHAIN"/>
    <property type="match status" value="1"/>
</dbReference>
<dbReference type="GO" id="GO:0006633">
    <property type="term" value="P:fatty acid biosynthetic process"/>
    <property type="evidence" value="ECO:0007669"/>
    <property type="project" value="UniProtKB-UniPathway"/>
</dbReference>
<protein>
    <recommendedName>
        <fullName evidence="2 8">Biotin carboxyl carrier protein of acetyl-CoA carboxylase</fullName>
    </recommendedName>
</protein>
<dbReference type="PATRIC" id="fig|1703775.3.peg.1615"/>
<evidence type="ECO:0000256" key="1">
    <source>
        <dbReference type="ARBA" id="ARBA00005194"/>
    </source>
</evidence>
<evidence type="ECO:0000256" key="6">
    <source>
        <dbReference type="ARBA" id="ARBA00023160"/>
    </source>
</evidence>
<comment type="caution">
    <text evidence="11">The sequence shown here is derived from an EMBL/GenBank/DDBJ whole genome shotgun (WGS) entry which is preliminary data.</text>
</comment>
<dbReference type="InterPro" id="IPR000089">
    <property type="entry name" value="Biotin_lipoyl"/>
</dbReference>
<keyword evidence="7 8" id="KW-0092">Biotin</keyword>
<dbReference type="EMBL" id="LIZX01000178">
    <property type="protein sequence ID" value="KPJ64527.1"/>
    <property type="molecule type" value="Genomic_DNA"/>
</dbReference>
<proteinExistence type="predicted"/>
<feature type="region of interest" description="Disordered" evidence="9">
    <location>
        <begin position="29"/>
        <end position="76"/>
    </location>
</feature>
<evidence type="ECO:0000256" key="5">
    <source>
        <dbReference type="ARBA" id="ARBA00023098"/>
    </source>
</evidence>
<evidence type="ECO:0000313" key="11">
    <source>
        <dbReference type="EMBL" id="KPJ64527.1"/>
    </source>
</evidence>
<dbReference type="NCBIfam" id="NF005457">
    <property type="entry name" value="PRK07051.1"/>
    <property type="match status" value="1"/>
</dbReference>
<dbReference type="InterPro" id="IPR001882">
    <property type="entry name" value="Biotin_BS"/>
</dbReference>
<dbReference type="PROSITE" id="PS50968">
    <property type="entry name" value="BIOTINYL_LIPOYL"/>
    <property type="match status" value="1"/>
</dbReference>
<dbReference type="GO" id="GO:0009317">
    <property type="term" value="C:acetyl-CoA carboxylase complex"/>
    <property type="evidence" value="ECO:0007669"/>
    <property type="project" value="InterPro"/>
</dbReference>
<dbReference type="InterPro" id="IPR001249">
    <property type="entry name" value="AcCoA_biotinCC"/>
</dbReference>